<dbReference type="InterPro" id="IPR012910">
    <property type="entry name" value="Plug_dom"/>
</dbReference>
<dbReference type="Gene3D" id="2.40.170.20">
    <property type="entry name" value="TonB-dependent receptor, beta-barrel domain"/>
    <property type="match status" value="1"/>
</dbReference>
<dbReference type="Gene3D" id="2.170.130.10">
    <property type="entry name" value="TonB-dependent receptor, plug domain"/>
    <property type="match status" value="1"/>
</dbReference>
<evidence type="ECO:0000259" key="7">
    <source>
        <dbReference type="Pfam" id="PF14905"/>
    </source>
</evidence>
<feature type="chain" id="PRO_5046612177" evidence="5">
    <location>
        <begin position="19"/>
        <end position="802"/>
    </location>
</feature>
<dbReference type="Gene3D" id="2.60.40.1120">
    <property type="entry name" value="Carboxypeptidase-like, regulatory domain"/>
    <property type="match status" value="1"/>
</dbReference>
<dbReference type="InterPro" id="IPR036942">
    <property type="entry name" value="Beta-barrel_TonB_sf"/>
</dbReference>
<feature type="signal peptide" evidence="5">
    <location>
        <begin position="1"/>
        <end position="18"/>
    </location>
</feature>
<dbReference type="InterPro" id="IPR037066">
    <property type="entry name" value="Plug_dom_sf"/>
</dbReference>
<sequence>MKNIPALCLSILLCQAVAAQQPTTPAAGPGSTVSGTVRDRASGTAVPYATVNLLDAAAKLVGGGISDDQGAFRLEGVPAGELTLEVRFMGYQTVSQPLRVPAAGGKLDVGPVLLALDVTQLAEVTVTGEKPGISLQLDKKVFEVGKDILSQSGSANDVLNGVPSVAVNPTGGISLRGNPNVTVLINGRRSGLTQSSGLDQIPATQIERVEVITNPSARYDAAGTAGIINVILKKTKKPGLGGQLRLVGGLPNDSRLNAGLTYKSGKFNVFATAGFRLSDYLGRYRTDQTTGLGSRPAALSQRQVEYRHDDGRILYFGADYAINERNTITAAFLKNDTRDRDQTNLRYEYATAGGQPDSTRRRDGDSRENRSYNQLEFNYTRLFAQAGRKYTADVQYDFWNSDKDWTLTTRRLSPQDGALPGIRTGSVGDSRDLRVQTDWVQPLSARAKLEVGLKAESRQVTSDFRAEEQRGAEWAVFRGINNSLRYDELISSGYAQFGSKLNKLSYLLGLRAELTRITLADRAGEFNNRKRYARLFPTLNLSYQFREGLTSQLNYSRRIDRPSLWLLYPFNELTDLNAQSVGNPDLDPAYTDALEWGLLRNWAKVTFNPSVYFQRTTGFIQTYTYRDPTGTFISTPVNLRGETRLGLELSVLYNPAKWLNFNTELNLFRFRQQGTYREQDFGFADQTVTGRFSTQLKLPASFAVQARYSVTGPQNNAQARTRAIHNADLALSKNLLQNRATLTLDGTNLFDTNQTRTRTQGQTFDFNQVSNRNAARYRLSFQYRFNLKDGRAIRQAKGSNRE</sequence>
<evidence type="ECO:0000256" key="3">
    <source>
        <dbReference type="ARBA" id="ARBA00023237"/>
    </source>
</evidence>
<dbReference type="PANTHER" id="PTHR40980:SF4">
    <property type="entry name" value="TONB-DEPENDENT RECEPTOR-LIKE BETA-BARREL DOMAIN-CONTAINING PROTEIN"/>
    <property type="match status" value="1"/>
</dbReference>
<comment type="caution">
    <text evidence="8">The sequence shown here is derived from an EMBL/GenBank/DDBJ whole genome shotgun (WGS) entry which is preliminary data.</text>
</comment>
<dbReference type="SUPFAM" id="SSF56935">
    <property type="entry name" value="Porins"/>
    <property type="match status" value="1"/>
</dbReference>
<dbReference type="InterPro" id="IPR041700">
    <property type="entry name" value="OMP_b-brl_3"/>
</dbReference>
<reference evidence="9" key="1">
    <citation type="journal article" date="2019" name="Int. J. Syst. Evol. Microbiol.">
        <title>The Global Catalogue of Microorganisms (GCM) 10K type strain sequencing project: providing services to taxonomists for standard genome sequencing and annotation.</title>
        <authorList>
            <consortium name="The Broad Institute Genomics Platform"/>
            <consortium name="The Broad Institute Genome Sequencing Center for Infectious Disease"/>
            <person name="Wu L."/>
            <person name="Ma J."/>
        </authorList>
    </citation>
    <scope>NUCLEOTIDE SEQUENCE [LARGE SCALE GENOMIC DNA]</scope>
    <source>
        <strain evidence="9">JCM 17224</strain>
    </source>
</reference>
<keyword evidence="2" id="KW-0472">Membrane</keyword>
<keyword evidence="3" id="KW-0998">Cell outer membrane</keyword>
<comment type="subcellular location">
    <subcellularLocation>
        <location evidence="1">Cell outer membrane</location>
    </subcellularLocation>
</comment>
<evidence type="ECO:0000259" key="6">
    <source>
        <dbReference type="Pfam" id="PF07715"/>
    </source>
</evidence>
<dbReference type="Pfam" id="PF14905">
    <property type="entry name" value="OMP_b-brl_3"/>
    <property type="match status" value="1"/>
</dbReference>
<dbReference type="Pfam" id="PF07715">
    <property type="entry name" value="Plug"/>
    <property type="match status" value="1"/>
</dbReference>
<dbReference type="Proteomes" id="UP001500567">
    <property type="component" value="Unassembled WGS sequence"/>
</dbReference>
<organism evidence="8 9">
    <name type="scientific">Hymenobacter fastidiosus</name>
    <dbReference type="NCBI Taxonomy" id="486264"/>
    <lineage>
        <taxon>Bacteria</taxon>
        <taxon>Pseudomonadati</taxon>
        <taxon>Bacteroidota</taxon>
        <taxon>Cytophagia</taxon>
        <taxon>Cytophagales</taxon>
        <taxon>Hymenobacteraceae</taxon>
        <taxon>Hymenobacter</taxon>
    </lineage>
</organism>
<dbReference type="PANTHER" id="PTHR40980">
    <property type="entry name" value="PLUG DOMAIN-CONTAINING PROTEIN"/>
    <property type="match status" value="1"/>
</dbReference>
<proteinExistence type="predicted"/>
<dbReference type="Pfam" id="PF13620">
    <property type="entry name" value="CarboxypepD_reg"/>
    <property type="match status" value="1"/>
</dbReference>
<accession>A0ABP7RPT8</accession>
<feature type="region of interest" description="Disordered" evidence="4">
    <location>
        <begin position="347"/>
        <end position="370"/>
    </location>
</feature>
<protein>
    <submittedName>
        <fullName evidence="8">Outer membrane beta-barrel family protein</fullName>
    </submittedName>
</protein>
<evidence type="ECO:0000256" key="1">
    <source>
        <dbReference type="ARBA" id="ARBA00004442"/>
    </source>
</evidence>
<dbReference type="EMBL" id="BAABDJ010000006">
    <property type="protein sequence ID" value="GAA4000594.1"/>
    <property type="molecule type" value="Genomic_DNA"/>
</dbReference>
<keyword evidence="9" id="KW-1185">Reference proteome</keyword>
<evidence type="ECO:0000313" key="9">
    <source>
        <dbReference type="Proteomes" id="UP001500567"/>
    </source>
</evidence>
<dbReference type="RefSeq" id="WP_345071360.1">
    <property type="nucleotide sequence ID" value="NZ_BAABDJ010000006.1"/>
</dbReference>
<dbReference type="InterPro" id="IPR008969">
    <property type="entry name" value="CarboxyPept-like_regulatory"/>
</dbReference>
<feature type="domain" description="Outer membrane protein beta-barrel" evidence="7">
    <location>
        <begin position="383"/>
        <end position="783"/>
    </location>
</feature>
<gene>
    <name evidence="8" type="ORF">GCM10022408_09660</name>
</gene>
<feature type="compositionally biased region" description="Basic and acidic residues" evidence="4">
    <location>
        <begin position="358"/>
        <end position="370"/>
    </location>
</feature>
<evidence type="ECO:0000256" key="5">
    <source>
        <dbReference type="SAM" id="SignalP"/>
    </source>
</evidence>
<name>A0ABP7RPT8_9BACT</name>
<evidence type="ECO:0000256" key="4">
    <source>
        <dbReference type="SAM" id="MobiDB-lite"/>
    </source>
</evidence>
<keyword evidence="5" id="KW-0732">Signal</keyword>
<evidence type="ECO:0000313" key="8">
    <source>
        <dbReference type="EMBL" id="GAA4000594.1"/>
    </source>
</evidence>
<evidence type="ECO:0000256" key="2">
    <source>
        <dbReference type="ARBA" id="ARBA00023136"/>
    </source>
</evidence>
<dbReference type="SUPFAM" id="SSF49464">
    <property type="entry name" value="Carboxypeptidase regulatory domain-like"/>
    <property type="match status" value="1"/>
</dbReference>
<feature type="domain" description="TonB-dependent receptor plug" evidence="6">
    <location>
        <begin position="151"/>
        <end position="227"/>
    </location>
</feature>